<sequence length="343" mass="39360">MSITAYIGINGSGKTYEVVRSVMLPAFLNGRRIVTNIEGVTHENFMKFILNDEKLKDITPGIVIPVSDDDVNKEDFLPYKGAGDTFCKSGDLICIDEAWRFWETDKMLLKGHRSFFAEHRHFSDKDSGFTCDIVVISQDLGTLCRFIKSRIETTYRMQKHLALGLSKRYRVDVYMGAKPFKKYLTSSYQEKYNPQYFSLYRSHDENNAKEARVDKRQNIFRQTKLWVVLFFSILSISVAIFFVYSFLNRGQENNQSIVHAQKIEPTVHLSSVETPSPPVKVLPLSRTWKISGTLKVHGADFVIISDINGVFRLIGKEVFIGQGMMMYALIDNERVTYFSGSMK</sequence>
<accession>A0AAE3BET3</accession>
<dbReference type="Gene3D" id="3.40.50.300">
    <property type="entry name" value="P-loop containing nucleotide triphosphate hydrolases"/>
    <property type="match status" value="1"/>
</dbReference>
<dbReference type="InterPro" id="IPR008900">
    <property type="entry name" value="Zot_N"/>
</dbReference>
<name>A0AAE3BET3_9GAMM</name>
<dbReference type="AlphaFoldDB" id="A0AAE3BET3"/>
<keyword evidence="1" id="KW-1133">Transmembrane helix</keyword>
<evidence type="ECO:0000256" key="1">
    <source>
        <dbReference type="SAM" id="Phobius"/>
    </source>
</evidence>
<protein>
    <recommendedName>
        <fullName evidence="2">Zona occludens toxin N-terminal domain-containing protein</fullName>
    </recommendedName>
</protein>
<dbReference type="Proteomes" id="UP000768524">
    <property type="component" value="Unassembled WGS sequence"/>
</dbReference>
<gene>
    <name evidence="3" type="ORF">H4F45_04990</name>
</gene>
<reference evidence="3" key="1">
    <citation type="submission" date="2020-07" db="EMBL/GenBank/DDBJ databases">
        <title>A pangenomic view of the genus Pectobacterium provides insights into genome organization, phylogeny, and virulence.</title>
        <authorList>
            <person name="Jonkheer E."/>
            <person name="Brankovics B."/>
            <person name="Houwers I."/>
            <person name="Van Der Wolf J."/>
            <person name="Bonants P."/>
            <person name="Vreeburg R."/>
            <person name="Bollema R."/>
            <person name="De Haan J."/>
            <person name="Berke L."/>
            <person name="De Ridder D."/>
            <person name="Smit S."/>
            <person name="Van Der Lee T.A.J."/>
        </authorList>
    </citation>
    <scope>NUCLEOTIDE SEQUENCE</scope>
    <source>
        <strain evidence="3">NAK:433</strain>
    </source>
</reference>
<organism evidence="3 4">
    <name type="scientific">Pectobacterium brasiliense</name>
    <dbReference type="NCBI Taxonomy" id="180957"/>
    <lineage>
        <taxon>Bacteria</taxon>
        <taxon>Pseudomonadati</taxon>
        <taxon>Pseudomonadota</taxon>
        <taxon>Gammaproteobacteria</taxon>
        <taxon>Enterobacterales</taxon>
        <taxon>Pectobacteriaceae</taxon>
        <taxon>Pectobacterium</taxon>
    </lineage>
</organism>
<evidence type="ECO:0000259" key="2">
    <source>
        <dbReference type="Pfam" id="PF05707"/>
    </source>
</evidence>
<evidence type="ECO:0000313" key="3">
    <source>
        <dbReference type="EMBL" id="MBN3050845.1"/>
    </source>
</evidence>
<dbReference type="InterPro" id="IPR027417">
    <property type="entry name" value="P-loop_NTPase"/>
</dbReference>
<feature type="domain" description="Zona occludens toxin N-terminal" evidence="2">
    <location>
        <begin position="6"/>
        <end position="203"/>
    </location>
</feature>
<proteinExistence type="predicted"/>
<dbReference type="Pfam" id="PF05707">
    <property type="entry name" value="Zot"/>
    <property type="match status" value="1"/>
</dbReference>
<comment type="caution">
    <text evidence="3">The sequence shown here is derived from an EMBL/GenBank/DDBJ whole genome shotgun (WGS) entry which is preliminary data.</text>
</comment>
<dbReference type="EMBL" id="JACGEP010000009">
    <property type="protein sequence ID" value="MBN3050845.1"/>
    <property type="molecule type" value="Genomic_DNA"/>
</dbReference>
<feature type="transmembrane region" description="Helical" evidence="1">
    <location>
        <begin position="225"/>
        <end position="247"/>
    </location>
</feature>
<dbReference type="RefSeq" id="WP_205559043.1">
    <property type="nucleotide sequence ID" value="NZ_JACGEP010000009.1"/>
</dbReference>
<evidence type="ECO:0000313" key="4">
    <source>
        <dbReference type="Proteomes" id="UP000768524"/>
    </source>
</evidence>
<keyword evidence="1" id="KW-0472">Membrane</keyword>
<keyword evidence="1" id="KW-0812">Transmembrane</keyword>